<protein>
    <submittedName>
        <fullName evidence="5">Winged helix DNA-binding protein</fullName>
    </submittedName>
</protein>
<evidence type="ECO:0000313" key="5">
    <source>
        <dbReference type="EMBL" id="HIS97005.1"/>
    </source>
</evidence>
<evidence type="ECO:0000256" key="3">
    <source>
        <dbReference type="ARBA" id="ARBA00023163"/>
    </source>
</evidence>
<keyword evidence="3" id="KW-0804">Transcription</keyword>
<evidence type="ECO:0000256" key="1">
    <source>
        <dbReference type="ARBA" id="ARBA00023015"/>
    </source>
</evidence>
<keyword evidence="1" id="KW-0805">Transcription regulation</keyword>
<evidence type="ECO:0000256" key="2">
    <source>
        <dbReference type="ARBA" id="ARBA00023125"/>
    </source>
</evidence>
<dbReference type="Pfam" id="PF12802">
    <property type="entry name" value="MarR_2"/>
    <property type="match status" value="1"/>
</dbReference>
<dbReference type="SUPFAM" id="SSF46785">
    <property type="entry name" value="Winged helix' DNA-binding domain"/>
    <property type="match status" value="1"/>
</dbReference>
<evidence type="ECO:0000259" key="4">
    <source>
        <dbReference type="PROSITE" id="PS50995"/>
    </source>
</evidence>
<dbReference type="PANTHER" id="PTHR42756">
    <property type="entry name" value="TRANSCRIPTIONAL REGULATOR, MARR"/>
    <property type="match status" value="1"/>
</dbReference>
<dbReference type="Proteomes" id="UP000886876">
    <property type="component" value="Unassembled WGS sequence"/>
</dbReference>
<evidence type="ECO:0000313" key="6">
    <source>
        <dbReference type="Proteomes" id="UP000886876"/>
    </source>
</evidence>
<organism evidence="5 6">
    <name type="scientific">Candidatus Scatomorpha pullistercoris</name>
    <dbReference type="NCBI Taxonomy" id="2840929"/>
    <lineage>
        <taxon>Bacteria</taxon>
        <taxon>Bacillati</taxon>
        <taxon>Bacillota</taxon>
        <taxon>Clostridia</taxon>
        <taxon>Eubacteriales</taxon>
        <taxon>Candidatus Scatomorpha</taxon>
    </lineage>
</organism>
<reference evidence="5" key="1">
    <citation type="submission" date="2020-10" db="EMBL/GenBank/DDBJ databases">
        <authorList>
            <person name="Gilroy R."/>
        </authorList>
    </citation>
    <scope>NUCLEOTIDE SEQUENCE</scope>
    <source>
        <strain evidence="5">ChiHecec3B27-6122</strain>
    </source>
</reference>
<proteinExistence type="predicted"/>
<reference evidence="5" key="2">
    <citation type="journal article" date="2021" name="PeerJ">
        <title>Extensive microbial diversity within the chicken gut microbiome revealed by metagenomics and culture.</title>
        <authorList>
            <person name="Gilroy R."/>
            <person name="Ravi A."/>
            <person name="Getino M."/>
            <person name="Pursley I."/>
            <person name="Horton D.L."/>
            <person name="Alikhan N.F."/>
            <person name="Baker D."/>
            <person name="Gharbi K."/>
            <person name="Hall N."/>
            <person name="Watson M."/>
            <person name="Adriaenssens E.M."/>
            <person name="Foster-Nyarko E."/>
            <person name="Jarju S."/>
            <person name="Secka A."/>
            <person name="Antonio M."/>
            <person name="Oren A."/>
            <person name="Chaudhuri R.R."/>
            <person name="La Ragione R."/>
            <person name="Hildebrand F."/>
            <person name="Pallen M.J."/>
        </authorList>
    </citation>
    <scope>NUCLEOTIDE SEQUENCE</scope>
    <source>
        <strain evidence="5">ChiHecec3B27-6122</strain>
    </source>
</reference>
<comment type="caution">
    <text evidence="5">The sequence shown here is derived from an EMBL/GenBank/DDBJ whole genome shotgun (WGS) entry which is preliminary data.</text>
</comment>
<gene>
    <name evidence="5" type="ORF">IAD42_03405</name>
</gene>
<dbReference type="GO" id="GO:0003677">
    <property type="term" value="F:DNA binding"/>
    <property type="evidence" value="ECO:0007669"/>
    <property type="project" value="UniProtKB-KW"/>
</dbReference>
<dbReference type="AlphaFoldDB" id="A0A9D1G471"/>
<dbReference type="PROSITE" id="PS50995">
    <property type="entry name" value="HTH_MARR_2"/>
    <property type="match status" value="1"/>
</dbReference>
<keyword evidence="2 5" id="KW-0238">DNA-binding</keyword>
<dbReference type="InterPro" id="IPR036390">
    <property type="entry name" value="WH_DNA-bd_sf"/>
</dbReference>
<dbReference type="PRINTS" id="PR00598">
    <property type="entry name" value="HTHMARR"/>
</dbReference>
<dbReference type="InterPro" id="IPR000835">
    <property type="entry name" value="HTH_MarR-typ"/>
</dbReference>
<dbReference type="GO" id="GO:0003700">
    <property type="term" value="F:DNA-binding transcription factor activity"/>
    <property type="evidence" value="ECO:0007669"/>
    <property type="project" value="InterPro"/>
</dbReference>
<feature type="domain" description="HTH marR-type" evidence="4">
    <location>
        <begin position="15"/>
        <end position="149"/>
    </location>
</feature>
<dbReference type="Gene3D" id="1.10.10.10">
    <property type="entry name" value="Winged helix-like DNA-binding domain superfamily/Winged helix DNA-binding domain"/>
    <property type="match status" value="1"/>
</dbReference>
<dbReference type="PANTHER" id="PTHR42756:SF1">
    <property type="entry name" value="TRANSCRIPTIONAL REPRESSOR OF EMRAB OPERON"/>
    <property type="match status" value="1"/>
</dbReference>
<dbReference type="SMART" id="SM00347">
    <property type="entry name" value="HTH_MARR"/>
    <property type="match status" value="1"/>
</dbReference>
<sequence length="161" mass="18226">MEDCMEMNEAVLSSPAWQFRMLHAAHRSALDSLLERHGLKDYGHPFILFLLMRGGEDGCMSMQKELSKWLRVSPATVTSAVKLLEKQGCIVREAAEHDLRRKRIRITDKGREVAQRYIEVFTEADEAMYGGFTEAELGAVSDFFERMTANLRALAGQEAEA</sequence>
<dbReference type="InterPro" id="IPR036388">
    <property type="entry name" value="WH-like_DNA-bd_sf"/>
</dbReference>
<name>A0A9D1G471_9FIRM</name>
<accession>A0A9D1G471</accession>
<dbReference type="EMBL" id="DVJS01000078">
    <property type="protein sequence ID" value="HIS97005.1"/>
    <property type="molecule type" value="Genomic_DNA"/>
</dbReference>